<proteinExistence type="predicted"/>
<feature type="transmembrane region" description="Helical" evidence="5">
    <location>
        <begin position="120"/>
        <end position="137"/>
    </location>
</feature>
<dbReference type="PROSITE" id="PS50850">
    <property type="entry name" value="MFS"/>
    <property type="match status" value="1"/>
</dbReference>
<comment type="caution">
    <text evidence="7">The sequence shown here is derived from an EMBL/GenBank/DDBJ whole genome shotgun (WGS) entry which is preliminary data.</text>
</comment>
<dbReference type="GO" id="GO:0022857">
    <property type="term" value="F:transmembrane transporter activity"/>
    <property type="evidence" value="ECO:0007669"/>
    <property type="project" value="InterPro"/>
</dbReference>
<feature type="transmembrane region" description="Helical" evidence="5">
    <location>
        <begin position="212"/>
        <end position="229"/>
    </location>
</feature>
<dbReference type="GO" id="GO:0005886">
    <property type="term" value="C:plasma membrane"/>
    <property type="evidence" value="ECO:0007669"/>
    <property type="project" value="UniProtKB-SubCell"/>
</dbReference>
<feature type="transmembrane region" description="Helical" evidence="5">
    <location>
        <begin position="356"/>
        <end position="374"/>
    </location>
</feature>
<evidence type="ECO:0000259" key="6">
    <source>
        <dbReference type="PROSITE" id="PS50850"/>
    </source>
</evidence>
<feature type="transmembrane region" description="Helical" evidence="5">
    <location>
        <begin position="427"/>
        <end position="446"/>
    </location>
</feature>
<evidence type="ECO:0000256" key="2">
    <source>
        <dbReference type="ARBA" id="ARBA00022692"/>
    </source>
</evidence>
<keyword evidence="2 5" id="KW-0812">Transmembrane</keyword>
<dbReference type="PANTHER" id="PTHR23501:SF154">
    <property type="entry name" value="MULTIDRUG-EFFLUX TRANSPORTER RV1634-RELATED"/>
    <property type="match status" value="1"/>
</dbReference>
<feature type="transmembrane region" description="Helical" evidence="5">
    <location>
        <begin position="14"/>
        <end position="35"/>
    </location>
</feature>
<evidence type="ECO:0000256" key="5">
    <source>
        <dbReference type="SAM" id="Phobius"/>
    </source>
</evidence>
<dbReference type="Gene3D" id="1.20.1250.20">
    <property type="entry name" value="MFS general substrate transporter like domains"/>
    <property type="match status" value="1"/>
</dbReference>
<evidence type="ECO:0000256" key="4">
    <source>
        <dbReference type="ARBA" id="ARBA00023136"/>
    </source>
</evidence>
<evidence type="ECO:0000313" key="7">
    <source>
        <dbReference type="EMBL" id="MBB3042543.1"/>
    </source>
</evidence>
<evidence type="ECO:0000256" key="1">
    <source>
        <dbReference type="ARBA" id="ARBA00004651"/>
    </source>
</evidence>
<dbReference type="Gene3D" id="1.20.1720.10">
    <property type="entry name" value="Multidrug resistance protein D"/>
    <property type="match status" value="1"/>
</dbReference>
<feature type="transmembrane region" description="Helical" evidence="5">
    <location>
        <begin position="296"/>
        <end position="318"/>
    </location>
</feature>
<gene>
    <name evidence="7" type="ORF">FHU40_002361</name>
</gene>
<feature type="domain" description="Major facilitator superfamily (MFS) profile" evidence="6">
    <location>
        <begin position="22"/>
        <end position="453"/>
    </location>
</feature>
<keyword evidence="3 5" id="KW-1133">Transmembrane helix</keyword>
<dbReference type="InterPro" id="IPR020846">
    <property type="entry name" value="MFS_dom"/>
</dbReference>
<dbReference type="AlphaFoldDB" id="A0A7W4Z162"/>
<dbReference type="SUPFAM" id="SSF103473">
    <property type="entry name" value="MFS general substrate transporter"/>
    <property type="match status" value="1"/>
</dbReference>
<dbReference type="EMBL" id="JACHWR010000002">
    <property type="protein sequence ID" value="MBB3042543.1"/>
    <property type="molecule type" value="Genomic_DNA"/>
</dbReference>
<evidence type="ECO:0000256" key="3">
    <source>
        <dbReference type="ARBA" id="ARBA00022989"/>
    </source>
</evidence>
<feature type="transmembrane region" description="Helical" evidence="5">
    <location>
        <begin position="55"/>
        <end position="76"/>
    </location>
</feature>
<protein>
    <submittedName>
        <fullName evidence="7">MFS family permease</fullName>
    </submittedName>
</protein>
<keyword evidence="4 5" id="KW-0472">Membrane</keyword>
<feature type="transmembrane region" description="Helical" evidence="5">
    <location>
        <begin position="88"/>
        <end position="108"/>
    </location>
</feature>
<sequence>MTLTAPPAEDRPRLLSPTYAATTIGMFALCAFAAFEATAVTTVMPTVAAELDGVGLYALSFAAPLASGVVGMVAAGAWSDRRGPVRPLAAALVLFALGLVVCGTATSMEVLVAGRVLQGLGGGALTVCLYVVVGAVFPAVLQPAVFASFAAAWVLPSLFGPALAAFVAHAAGWRWVFLGVVGLVVLAALLIVPALRGIGRPGEGEPVPRSRLAWAAVAAAAVLALELLGSREGAAALLAIAALAAVVLSLRRLLPAGALVARRGLPSVIDTRGLLSASFFCSEAYIVFVLQDHWGLTPGTAGIALMVVGLTWAGASQVQSRLGERVSHVAAMRCGSGLALLATTALALVVAIDGPWALAIAAYAVAGAGMGFGYPRTGVAMLAASTDADRGFNSAALSIADSLGGALALSVSGIVFGVANRAGADPFLSVFVLASAIGVLAVVTAARTAPGRTQPVG</sequence>
<name>A0A7W4Z162_9ACTN</name>
<feature type="transmembrane region" description="Helical" evidence="5">
    <location>
        <begin position="173"/>
        <end position="192"/>
    </location>
</feature>
<comment type="subcellular location">
    <subcellularLocation>
        <location evidence="1">Cell membrane</location>
        <topology evidence="1">Multi-pass membrane protein</topology>
    </subcellularLocation>
</comment>
<dbReference type="InterPro" id="IPR036259">
    <property type="entry name" value="MFS_trans_sf"/>
</dbReference>
<reference evidence="7 8" key="1">
    <citation type="submission" date="2020-08" db="EMBL/GenBank/DDBJ databases">
        <title>Sequencing the genomes of 1000 actinobacteria strains.</title>
        <authorList>
            <person name="Klenk H.-P."/>
        </authorList>
    </citation>
    <scope>NUCLEOTIDE SEQUENCE [LARGE SCALE GENOMIC DNA]</scope>
    <source>
        <strain evidence="7 8">DSM 105498</strain>
    </source>
</reference>
<dbReference type="Proteomes" id="UP000589626">
    <property type="component" value="Unassembled WGS sequence"/>
</dbReference>
<feature type="transmembrane region" description="Helical" evidence="5">
    <location>
        <begin position="395"/>
        <end position="415"/>
    </location>
</feature>
<dbReference type="PANTHER" id="PTHR23501">
    <property type="entry name" value="MAJOR FACILITATOR SUPERFAMILY"/>
    <property type="match status" value="1"/>
</dbReference>
<dbReference type="RefSeq" id="WP_221199817.1">
    <property type="nucleotide sequence ID" value="NZ_JACHWR010000002.1"/>
</dbReference>
<dbReference type="InterPro" id="IPR011701">
    <property type="entry name" value="MFS"/>
</dbReference>
<feature type="transmembrane region" description="Helical" evidence="5">
    <location>
        <begin position="330"/>
        <end position="350"/>
    </location>
</feature>
<accession>A0A7W4Z162</accession>
<evidence type="ECO:0000313" key="8">
    <source>
        <dbReference type="Proteomes" id="UP000589626"/>
    </source>
</evidence>
<feature type="transmembrane region" description="Helical" evidence="5">
    <location>
        <begin position="235"/>
        <end position="254"/>
    </location>
</feature>
<organism evidence="7 8">
    <name type="scientific">Nocardioides soli</name>
    <dbReference type="NCBI Taxonomy" id="1036020"/>
    <lineage>
        <taxon>Bacteria</taxon>
        <taxon>Bacillati</taxon>
        <taxon>Actinomycetota</taxon>
        <taxon>Actinomycetes</taxon>
        <taxon>Propionibacteriales</taxon>
        <taxon>Nocardioidaceae</taxon>
        <taxon>Nocardioides</taxon>
    </lineage>
</organism>
<feature type="transmembrane region" description="Helical" evidence="5">
    <location>
        <begin position="144"/>
        <end position="167"/>
    </location>
</feature>
<keyword evidence="8" id="KW-1185">Reference proteome</keyword>
<dbReference type="Pfam" id="PF07690">
    <property type="entry name" value="MFS_1"/>
    <property type="match status" value="1"/>
</dbReference>